<evidence type="ECO:0000256" key="3">
    <source>
        <dbReference type="ARBA" id="ARBA00022691"/>
    </source>
</evidence>
<dbReference type="InterPro" id="IPR001678">
    <property type="entry name" value="MeTrfase_RsmB-F_NOP2_dom"/>
</dbReference>
<evidence type="ECO:0000256" key="4">
    <source>
        <dbReference type="ARBA" id="ARBA00022884"/>
    </source>
</evidence>
<dbReference type="EC" id="2.1.1.178" evidence="7"/>
<dbReference type="Pfam" id="PF01189">
    <property type="entry name" value="Methyltr_RsmB-F"/>
    <property type="match status" value="1"/>
</dbReference>
<feature type="binding site" evidence="5">
    <location>
        <position position="135"/>
    </location>
    <ligand>
        <name>S-adenosyl-L-methionine</name>
        <dbReference type="ChEBI" id="CHEBI:59789"/>
    </ligand>
</feature>
<keyword evidence="8" id="KW-1185">Reference proteome</keyword>
<dbReference type="RefSeq" id="WP_088428982.1">
    <property type="nucleotide sequence ID" value="NZ_CP021983.2"/>
</dbReference>
<keyword evidence="1 5" id="KW-0489">Methyltransferase</keyword>
<dbReference type="GO" id="GO:0008173">
    <property type="term" value="F:RNA methyltransferase activity"/>
    <property type="evidence" value="ECO:0007669"/>
    <property type="project" value="InterPro"/>
</dbReference>
<dbReference type="PRINTS" id="PR02008">
    <property type="entry name" value="RCMTFAMILY"/>
</dbReference>
<dbReference type="EMBL" id="CP021983">
    <property type="protein sequence ID" value="ASC69576.1"/>
    <property type="molecule type" value="Genomic_DNA"/>
</dbReference>
<dbReference type="PANTHER" id="PTHR22807">
    <property type="entry name" value="NOP2 YEAST -RELATED NOL1/NOP2/FMU SUN DOMAIN-CONTAINING"/>
    <property type="match status" value="1"/>
</dbReference>
<organism evidence="7 8">
    <name type="scientific">Halomicronema hongdechloris C2206</name>
    <dbReference type="NCBI Taxonomy" id="1641165"/>
    <lineage>
        <taxon>Bacteria</taxon>
        <taxon>Bacillati</taxon>
        <taxon>Cyanobacteriota</taxon>
        <taxon>Cyanophyceae</taxon>
        <taxon>Nodosilineales</taxon>
        <taxon>Nodosilineaceae</taxon>
        <taxon>Halomicronema</taxon>
    </lineage>
</organism>
<dbReference type="InterPro" id="IPR049560">
    <property type="entry name" value="MeTrfase_RsmB-F_NOP2_cat"/>
</dbReference>
<evidence type="ECO:0000313" key="8">
    <source>
        <dbReference type="Proteomes" id="UP000191901"/>
    </source>
</evidence>
<dbReference type="GO" id="GO:0003723">
    <property type="term" value="F:RNA binding"/>
    <property type="evidence" value="ECO:0007669"/>
    <property type="project" value="UniProtKB-UniRule"/>
</dbReference>
<proteinExistence type="inferred from homology"/>
<feature type="domain" description="SAM-dependent MTase RsmB/NOP-type" evidence="6">
    <location>
        <begin position="1"/>
        <end position="295"/>
    </location>
</feature>
<evidence type="ECO:0000313" key="7">
    <source>
        <dbReference type="EMBL" id="ASC69576.1"/>
    </source>
</evidence>
<dbReference type="InterPro" id="IPR023267">
    <property type="entry name" value="RCMT"/>
</dbReference>
<feature type="binding site" evidence="5">
    <location>
        <begin position="112"/>
        <end position="118"/>
    </location>
    <ligand>
        <name>S-adenosyl-L-methionine</name>
        <dbReference type="ChEBI" id="CHEBI:59789"/>
    </ligand>
</feature>
<name>A0A1Z3HH09_9CYAN</name>
<dbReference type="PROSITE" id="PS51686">
    <property type="entry name" value="SAM_MT_RSMB_NOP"/>
    <property type="match status" value="1"/>
</dbReference>
<sequence length="316" mass="34957">MAVPSKLLQKLARRLFQQAPEQAQFIEALVRPQPLPSAILWSRPRPPQLPWSLLPPLPWQPAWVDRLEPGSQPGQHPLHDAGHVYCLDVSSVFAASVIAAITEPRPTVLDLCAAPGGKSLYAWLALQPQRLFCNEVIRKRGRILIANLKRCGAKEALVFNLDPEYFAQQLPQTMDLVLVDAPCSGQSLLAKGSKALGCFHPVTVNKNANRQKRILANAAQTVAPGGYLAYMTCTYSPEENEQVCDWLQQRFPQFQPVPVPHLQPYQSSLSEQPCYRLWPQSGLGAGAFTALFRNTAAAAPFPLAPQFIDHHGRGLR</sequence>
<gene>
    <name evidence="7" type="primary">rsmF</name>
    <name evidence="7" type="ORF">XM38_005030</name>
</gene>
<dbReference type="InterPro" id="IPR029063">
    <property type="entry name" value="SAM-dependent_MTases_sf"/>
</dbReference>
<keyword evidence="3 5" id="KW-0949">S-adenosyl-L-methionine</keyword>
<feature type="binding site" evidence="5">
    <location>
        <position position="180"/>
    </location>
    <ligand>
        <name>S-adenosyl-L-methionine</name>
        <dbReference type="ChEBI" id="CHEBI:59789"/>
    </ligand>
</feature>
<dbReference type="KEGG" id="hhg:XM38_005030"/>
<evidence type="ECO:0000256" key="1">
    <source>
        <dbReference type="ARBA" id="ARBA00022603"/>
    </source>
</evidence>
<dbReference type="OrthoDB" id="9810297at2"/>
<comment type="similarity">
    <text evidence="5">Belongs to the class I-like SAM-binding methyltransferase superfamily. RsmB/NOP family.</text>
</comment>
<evidence type="ECO:0000259" key="6">
    <source>
        <dbReference type="PROSITE" id="PS51686"/>
    </source>
</evidence>
<dbReference type="Proteomes" id="UP000191901">
    <property type="component" value="Chromosome"/>
</dbReference>
<dbReference type="AlphaFoldDB" id="A0A1Z3HH09"/>
<keyword evidence="2 5" id="KW-0808">Transferase</keyword>
<evidence type="ECO:0000256" key="5">
    <source>
        <dbReference type="PROSITE-ProRule" id="PRU01023"/>
    </source>
</evidence>
<dbReference type="SUPFAM" id="SSF53335">
    <property type="entry name" value="S-adenosyl-L-methionine-dependent methyltransferases"/>
    <property type="match status" value="1"/>
</dbReference>
<dbReference type="CDD" id="cd02440">
    <property type="entry name" value="AdoMet_MTases"/>
    <property type="match status" value="1"/>
</dbReference>
<accession>A0A1Z3HH09</accession>
<dbReference type="GO" id="GO:0001510">
    <property type="term" value="P:RNA methylation"/>
    <property type="evidence" value="ECO:0007669"/>
    <property type="project" value="InterPro"/>
</dbReference>
<evidence type="ECO:0000256" key="2">
    <source>
        <dbReference type="ARBA" id="ARBA00022679"/>
    </source>
</evidence>
<reference evidence="7 8" key="1">
    <citation type="journal article" date="2016" name="Biochim. Biophys. Acta">
        <title>Characterization of red-shifted phycobilisomes isolated from the chlorophyll f-containing cyanobacterium Halomicronema hongdechloris.</title>
        <authorList>
            <person name="Li Y."/>
            <person name="Lin Y."/>
            <person name="Garvey C.J."/>
            <person name="Birch D."/>
            <person name="Corkery R.W."/>
            <person name="Loughlin P.C."/>
            <person name="Scheer H."/>
            <person name="Willows R.D."/>
            <person name="Chen M."/>
        </authorList>
    </citation>
    <scope>NUCLEOTIDE SEQUENCE [LARGE SCALE GENOMIC DNA]</scope>
    <source>
        <strain evidence="7 8">C2206</strain>
    </source>
</reference>
<feature type="active site" description="Nucleophile" evidence="5">
    <location>
        <position position="233"/>
    </location>
</feature>
<feature type="binding site" evidence="5">
    <location>
        <position position="162"/>
    </location>
    <ligand>
        <name>S-adenosyl-L-methionine</name>
        <dbReference type="ChEBI" id="CHEBI:59789"/>
    </ligand>
</feature>
<protein>
    <submittedName>
        <fullName evidence="7">Ribosomal RNA small subunit methyltransferase F</fullName>
        <ecNumber evidence="7">2.1.1.178</ecNumber>
    </submittedName>
</protein>
<dbReference type="PANTHER" id="PTHR22807:SF30">
    <property type="entry name" value="28S RRNA (CYTOSINE(4447)-C(5))-METHYLTRANSFERASE-RELATED"/>
    <property type="match status" value="1"/>
</dbReference>
<dbReference type="Gene3D" id="3.40.50.150">
    <property type="entry name" value="Vaccinia Virus protein VP39"/>
    <property type="match status" value="1"/>
</dbReference>
<keyword evidence="4 5" id="KW-0694">RNA-binding</keyword>